<dbReference type="Gene3D" id="3.40.50.2300">
    <property type="match status" value="1"/>
</dbReference>
<dbReference type="RefSeq" id="WP_105220865.1">
    <property type="nucleotide sequence ID" value="NZ_CAWNSU010000073.1"/>
</dbReference>
<reference evidence="3 4" key="1">
    <citation type="journal article" date="2019" name="Front. Microbiol.">
        <title>Genomic Features for Desiccation Tolerance and Sugar Biosynthesis in the Extremophile Gloeocapsopsis sp. UTEX B3054.</title>
        <authorList>
            <person name="Urrejola C."/>
            <person name="Alcorta J."/>
            <person name="Salas L."/>
            <person name="Vasquez M."/>
            <person name="Polz M.F."/>
            <person name="Vicuna R."/>
            <person name="Diez B."/>
        </authorList>
    </citation>
    <scope>NUCLEOTIDE SEQUENCE [LARGE SCALE GENOMIC DNA]</scope>
    <source>
        <strain evidence="3 4">1H9</strain>
    </source>
</reference>
<dbReference type="InterPro" id="IPR011006">
    <property type="entry name" value="CheY-like_superfamily"/>
</dbReference>
<accession>A0A6N8FTI3</accession>
<dbReference type="InterPro" id="IPR001789">
    <property type="entry name" value="Sig_transdc_resp-reg_receiver"/>
</dbReference>
<keyword evidence="1" id="KW-0597">Phosphoprotein</keyword>
<dbReference type="GO" id="GO:0000160">
    <property type="term" value="P:phosphorelay signal transduction system"/>
    <property type="evidence" value="ECO:0007669"/>
    <property type="project" value="InterPro"/>
</dbReference>
<dbReference type="OrthoDB" id="417415at2"/>
<dbReference type="Proteomes" id="UP000441797">
    <property type="component" value="Unassembled WGS sequence"/>
</dbReference>
<feature type="domain" description="Response regulatory" evidence="2">
    <location>
        <begin position="1"/>
        <end position="47"/>
    </location>
</feature>
<evidence type="ECO:0000313" key="4">
    <source>
        <dbReference type="Proteomes" id="UP000441797"/>
    </source>
</evidence>
<dbReference type="SUPFAM" id="SSF52172">
    <property type="entry name" value="CheY-like"/>
    <property type="match status" value="1"/>
</dbReference>
<keyword evidence="4" id="KW-1185">Reference proteome</keyword>
<dbReference type="EMBL" id="NAPY01000010">
    <property type="protein sequence ID" value="MUL36418.1"/>
    <property type="molecule type" value="Genomic_DNA"/>
</dbReference>
<gene>
    <name evidence="3" type="ORF">BWI75_08675</name>
</gene>
<evidence type="ECO:0000259" key="2">
    <source>
        <dbReference type="PROSITE" id="PS50110"/>
    </source>
</evidence>
<comment type="caution">
    <text evidence="3">The sequence shown here is derived from an EMBL/GenBank/DDBJ whole genome shotgun (WGS) entry which is preliminary data.</text>
</comment>
<evidence type="ECO:0000313" key="3">
    <source>
        <dbReference type="EMBL" id="MUL36418.1"/>
    </source>
</evidence>
<dbReference type="AlphaFoldDB" id="A0A6N8FTI3"/>
<evidence type="ECO:0000256" key="1">
    <source>
        <dbReference type="PROSITE-ProRule" id="PRU00169"/>
    </source>
</evidence>
<organism evidence="3 4">
    <name type="scientific">Gloeocapsopsis dulcis AAB1 = 1H9</name>
    <dbReference type="NCBI Taxonomy" id="1433147"/>
    <lineage>
        <taxon>Bacteria</taxon>
        <taxon>Bacillati</taxon>
        <taxon>Cyanobacteriota</taxon>
        <taxon>Cyanophyceae</taxon>
        <taxon>Oscillatoriophycideae</taxon>
        <taxon>Chroococcales</taxon>
        <taxon>Chroococcaceae</taxon>
        <taxon>Gloeocapsopsis</taxon>
        <taxon>Gloeocapsopsis dulcis</taxon>
    </lineage>
</organism>
<proteinExistence type="predicted"/>
<feature type="modified residue" description="4-aspartylphosphate" evidence="1">
    <location>
        <position position="4"/>
    </location>
</feature>
<name>A0A6N8FTI3_9CHRO</name>
<sequence length="47" mass="5409">MLLDITTPQLDGIELCRTVRNMSQFHSLPIIMLTASNKFVDKVKYQV</sequence>
<dbReference type="PROSITE" id="PS50110">
    <property type="entry name" value="RESPONSE_REGULATORY"/>
    <property type="match status" value="1"/>
</dbReference>
<protein>
    <recommendedName>
        <fullName evidence="2">Response regulatory domain-containing protein</fullName>
    </recommendedName>
</protein>